<dbReference type="AlphaFoldDB" id="A0A1D9G6W3"/>
<accession>A0A1D9G6W3</accession>
<sequence length="145" mass="16502">MTRVFTSAVINTHIDKVWMNIRDFNALPNWHPAIANSYIENSEPSDKVGCIRNFNLKEGGNIREKLLVLSDLDYLFSYSILESPMPLTNYVATFQLKPITDGDLTYAERIAIFDCDPQDEKHLIKLIGDGAFQTGFNALNQIFNK</sequence>
<dbReference type="SUPFAM" id="SSF55961">
    <property type="entry name" value="Bet v1-like"/>
    <property type="match status" value="1"/>
</dbReference>
<dbReference type="InterPro" id="IPR023393">
    <property type="entry name" value="START-like_dom_sf"/>
</dbReference>
<dbReference type="Proteomes" id="UP000176944">
    <property type="component" value="Chromosome"/>
</dbReference>
<dbReference type="InterPro" id="IPR019587">
    <property type="entry name" value="Polyketide_cyclase/dehydratase"/>
</dbReference>
<reference evidence="2" key="1">
    <citation type="submission" date="2016-10" db="EMBL/GenBank/DDBJ databases">
        <title>Comparative genomics uncovers the prolific and rare metabolic potential of the cyanobacterial genus Moorea.</title>
        <authorList>
            <person name="Leao T."/>
            <person name="Castelao G."/>
            <person name="Korobeynikov A."/>
            <person name="Monroe E.A."/>
            <person name="Podell S."/>
            <person name="Glukhov E."/>
            <person name="Allen E."/>
            <person name="Gerwick W.H."/>
            <person name="Gerwick L."/>
        </authorList>
    </citation>
    <scope>NUCLEOTIDE SEQUENCE [LARGE SCALE GENOMIC DNA]</scope>
    <source>
        <strain evidence="2">JHB</strain>
    </source>
</reference>
<name>A0A1D9G6W3_MOOP1</name>
<organism evidence="1 2">
    <name type="scientific">Moorena producens (strain JHB)</name>
    <dbReference type="NCBI Taxonomy" id="1454205"/>
    <lineage>
        <taxon>Bacteria</taxon>
        <taxon>Bacillati</taxon>
        <taxon>Cyanobacteriota</taxon>
        <taxon>Cyanophyceae</taxon>
        <taxon>Coleofasciculales</taxon>
        <taxon>Coleofasciculaceae</taxon>
        <taxon>Moorena</taxon>
    </lineage>
</organism>
<dbReference type="PANTHER" id="PTHR39332">
    <property type="entry name" value="BLL4707 PROTEIN"/>
    <property type="match status" value="1"/>
</dbReference>
<protein>
    <submittedName>
        <fullName evidence="1">SRPBCC family protein</fullName>
    </submittedName>
</protein>
<dbReference type="CDD" id="cd07821">
    <property type="entry name" value="PYR_PYL_RCAR_like"/>
    <property type="match status" value="1"/>
</dbReference>
<dbReference type="EMBL" id="CP017708">
    <property type="protein sequence ID" value="AOY83291.1"/>
    <property type="molecule type" value="Genomic_DNA"/>
</dbReference>
<proteinExistence type="predicted"/>
<evidence type="ECO:0000313" key="2">
    <source>
        <dbReference type="Proteomes" id="UP000176944"/>
    </source>
</evidence>
<dbReference type="PANTHER" id="PTHR39332:SF7">
    <property type="entry name" value="SRPBCC FAMILY PROTEIN"/>
    <property type="match status" value="1"/>
</dbReference>
<evidence type="ECO:0000313" key="1">
    <source>
        <dbReference type="EMBL" id="AOY83291.1"/>
    </source>
</evidence>
<dbReference type="Pfam" id="PF10604">
    <property type="entry name" value="Polyketide_cyc2"/>
    <property type="match status" value="1"/>
</dbReference>
<dbReference type="Gene3D" id="3.30.530.20">
    <property type="match status" value="1"/>
</dbReference>
<gene>
    <name evidence="1" type="ORF">BJP36_28570</name>
</gene>